<keyword evidence="5" id="KW-0804">Transcription</keyword>
<dbReference type="Gene3D" id="3.30.460.10">
    <property type="entry name" value="Beta Polymerase, domain 2"/>
    <property type="match status" value="1"/>
</dbReference>
<dbReference type="InterPro" id="IPR043519">
    <property type="entry name" value="NT_sf"/>
</dbReference>
<dbReference type="Pfam" id="PF07528">
    <property type="entry name" value="DZF_N"/>
    <property type="match status" value="1"/>
</dbReference>
<organism evidence="8">
    <name type="scientific">Cyprideis torosa</name>
    <dbReference type="NCBI Taxonomy" id="163714"/>
    <lineage>
        <taxon>Eukaryota</taxon>
        <taxon>Metazoa</taxon>
        <taxon>Ecdysozoa</taxon>
        <taxon>Arthropoda</taxon>
        <taxon>Crustacea</taxon>
        <taxon>Oligostraca</taxon>
        <taxon>Ostracoda</taxon>
        <taxon>Podocopa</taxon>
        <taxon>Podocopida</taxon>
        <taxon>Cytherocopina</taxon>
        <taxon>Cytheroidea</taxon>
        <taxon>Cytherideidae</taxon>
        <taxon>Cyprideis</taxon>
    </lineage>
</organism>
<dbReference type="OrthoDB" id="5775647at2759"/>
<evidence type="ECO:0000256" key="3">
    <source>
        <dbReference type="ARBA" id="ARBA00023125"/>
    </source>
</evidence>
<dbReference type="PANTHER" id="PTHR46447">
    <property type="entry name" value="INTERLEUKIN ENHANCER-BINDING FACTOR"/>
    <property type="match status" value="1"/>
</dbReference>
<name>A0A7R8W3X9_9CRUS</name>
<proteinExistence type="predicted"/>
<gene>
    <name evidence="8" type="ORF">CTOB1V02_LOCUS2363</name>
</gene>
<accession>A0A7R8W3X9</accession>
<dbReference type="EMBL" id="OB660361">
    <property type="protein sequence ID" value="CAD7224398.1"/>
    <property type="molecule type" value="Genomic_DNA"/>
</dbReference>
<evidence type="ECO:0000256" key="6">
    <source>
        <dbReference type="ARBA" id="ARBA00023242"/>
    </source>
</evidence>
<dbReference type="InterPro" id="IPR006561">
    <property type="entry name" value="DZF_dom"/>
</dbReference>
<keyword evidence="3" id="KW-0238">DNA-binding</keyword>
<dbReference type="Pfam" id="PF20965">
    <property type="entry name" value="DZF_C"/>
    <property type="match status" value="1"/>
</dbReference>
<dbReference type="InterPro" id="IPR049401">
    <property type="entry name" value="DZF_dom_N"/>
</dbReference>
<dbReference type="GO" id="GO:0045893">
    <property type="term" value="P:positive regulation of DNA-templated transcription"/>
    <property type="evidence" value="ECO:0007669"/>
    <property type="project" value="TreeGrafter"/>
</dbReference>
<dbReference type="GO" id="GO:0071013">
    <property type="term" value="C:catalytic step 2 spliceosome"/>
    <property type="evidence" value="ECO:0007669"/>
    <property type="project" value="TreeGrafter"/>
</dbReference>
<keyword evidence="4" id="KW-0010">Activator</keyword>
<evidence type="ECO:0000256" key="1">
    <source>
        <dbReference type="ARBA" id="ARBA00004123"/>
    </source>
</evidence>
<dbReference type="SUPFAM" id="SSF81301">
    <property type="entry name" value="Nucleotidyltransferase"/>
    <property type="match status" value="1"/>
</dbReference>
<reference evidence="8" key="1">
    <citation type="submission" date="2020-11" db="EMBL/GenBank/DDBJ databases">
        <authorList>
            <person name="Tran Van P."/>
        </authorList>
    </citation>
    <scope>NUCLEOTIDE SEQUENCE</scope>
</reference>
<evidence type="ECO:0000256" key="4">
    <source>
        <dbReference type="ARBA" id="ARBA00023159"/>
    </source>
</evidence>
<dbReference type="GO" id="GO:0003677">
    <property type="term" value="F:DNA binding"/>
    <property type="evidence" value="ECO:0007669"/>
    <property type="project" value="UniProtKB-KW"/>
</dbReference>
<dbReference type="InterPro" id="IPR052134">
    <property type="entry name" value="ILF2"/>
</dbReference>
<dbReference type="InterPro" id="IPR049402">
    <property type="entry name" value="DZF_dom_C"/>
</dbReference>
<comment type="subcellular location">
    <subcellularLocation>
        <location evidence="1">Nucleus</location>
    </subcellularLocation>
</comment>
<keyword evidence="2" id="KW-0805">Transcription regulation</keyword>
<feature type="compositionally biased region" description="Basic and acidic residues" evidence="7">
    <location>
        <begin position="314"/>
        <end position="325"/>
    </location>
</feature>
<dbReference type="PROSITE" id="PS50152">
    <property type="entry name" value="25A_SYNTH_3"/>
    <property type="match status" value="1"/>
</dbReference>
<evidence type="ECO:0000256" key="7">
    <source>
        <dbReference type="SAM" id="MobiDB-lite"/>
    </source>
</evidence>
<feature type="region of interest" description="Disordered" evidence="7">
    <location>
        <begin position="305"/>
        <end position="325"/>
    </location>
</feature>
<protein>
    <submittedName>
        <fullName evidence="8">Uncharacterized protein</fullName>
    </submittedName>
</protein>
<feature type="region of interest" description="Disordered" evidence="7">
    <location>
        <begin position="1"/>
        <end position="20"/>
    </location>
</feature>
<evidence type="ECO:0000256" key="5">
    <source>
        <dbReference type="ARBA" id="ARBA00023163"/>
    </source>
</evidence>
<evidence type="ECO:0000313" key="8">
    <source>
        <dbReference type="EMBL" id="CAD7224398.1"/>
    </source>
</evidence>
<dbReference type="PANTHER" id="PTHR46447:SF1">
    <property type="entry name" value="INTERLEUKIN ENHANCER-BINDING FACTOR 2"/>
    <property type="match status" value="1"/>
</dbReference>
<dbReference type="PROSITE" id="PS51703">
    <property type="entry name" value="DZF"/>
    <property type="match status" value="1"/>
</dbReference>
<dbReference type="AlphaFoldDB" id="A0A7R8W3X9"/>
<sequence>MMRGGPRMAMRGRGGGGMMRRPGVITHFPFDTGVCRDFGFEESRDTVFSDDVLQDALLKRNNELSPTPQEQGAISNLVNQVQSVLDNITVSPGSLDACTLEEVRQVGSYKKGTMLHGKNVGDIVVILRTLPTSEAVDALMDRVSEELSKLGAVYKINLTEGGFEVAQGKTASVQILVTTVHQNFGKLDPTCHLSPDLSFKRVLQLLAAGLLLPGSVGICDPCEGPHVRIQNSISAEDQDAVTSTAQTLLRVLAHGGYKQVLGFEGNSSIASVMSVWDGVVVTPGPKVYEKPNYELPSALLAQTEENSEANGDDQGTHPHKDPGFI</sequence>
<keyword evidence="6" id="KW-0539">Nucleus</keyword>
<dbReference type="GO" id="GO:0003725">
    <property type="term" value="F:double-stranded RNA binding"/>
    <property type="evidence" value="ECO:0007669"/>
    <property type="project" value="TreeGrafter"/>
</dbReference>
<dbReference type="SMART" id="SM00572">
    <property type="entry name" value="DZF"/>
    <property type="match status" value="1"/>
</dbReference>
<feature type="compositionally biased region" description="Low complexity" evidence="7">
    <location>
        <begin position="1"/>
        <end position="11"/>
    </location>
</feature>
<evidence type="ECO:0000256" key="2">
    <source>
        <dbReference type="ARBA" id="ARBA00023015"/>
    </source>
</evidence>